<evidence type="ECO:0000256" key="8">
    <source>
        <dbReference type="ARBA" id="ARBA00022840"/>
    </source>
</evidence>
<evidence type="ECO:0000259" key="12">
    <source>
        <dbReference type="Pfam" id="PF20258"/>
    </source>
</evidence>
<evidence type="ECO:0000256" key="1">
    <source>
        <dbReference type="ARBA" id="ARBA00003986"/>
    </source>
</evidence>
<evidence type="ECO:0000256" key="9">
    <source>
        <dbReference type="ARBA" id="ARBA00022884"/>
    </source>
</evidence>
<gene>
    <name evidence="15" type="primary">LOC106171341</name>
</gene>
<dbReference type="EC" id="2.8.1.14" evidence="3"/>
<evidence type="ECO:0000313" key="14">
    <source>
        <dbReference type="Proteomes" id="UP000085678"/>
    </source>
</evidence>
<dbReference type="OrthoDB" id="3685at2759"/>
<dbReference type="Pfam" id="PF20258">
    <property type="entry name" value="tRNA_Me_trans_C"/>
    <property type="match status" value="1"/>
</dbReference>
<dbReference type="GeneID" id="106171341"/>
<dbReference type="Gene3D" id="2.30.30.280">
    <property type="entry name" value="Adenine nucleotide alpha hydrolases-like domains"/>
    <property type="match status" value="1"/>
</dbReference>
<reference evidence="15" key="1">
    <citation type="submission" date="2025-08" db="UniProtKB">
        <authorList>
            <consortium name="RefSeq"/>
        </authorList>
    </citation>
    <scope>IDENTIFICATION</scope>
    <source>
        <tissue evidence="15">Gonads</tissue>
    </source>
</reference>
<dbReference type="Pfam" id="PF03054">
    <property type="entry name" value="tRNA_Me_trans"/>
    <property type="match status" value="1"/>
</dbReference>
<name>A0A1S3J9M4_LINAN</name>
<dbReference type="RefSeq" id="XP_013407102.1">
    <property type="nucleotide sequence ID" value="XM_013551648.1"/>
</dbReference>
<evidence type="ECO:0000313" key="15">
    <source>
        <dbReference type="RefSeq" id="XP_013407102.1"/>
    </source>
</evidence>
<dbReference type="GO" id="GO:0000049">
    <property type="term" value="F:tRNA binding"/>
    <property type="evidence" value="ECO:0007669"/>
    <property type="project" value="UniProtKB-KW"/>
</dbReference>
<dbReference type="InParanoid" id="A0A1S3J9M4"/>
<comment type="function">
    <text evidence="1">Catalyzes the 2-thiolation of uridine at the wobble position (U34) of mitochondrial tRNA(Lys), tRNA(Glu) and tRNA(Gln). Required for the formation of 5-taurinomethyl-2-thiouridine (tm5s2U) of mitochondrial tRNA(Lys), tRNA(Glu), and tRNA(Gln) at the wobble position. ATP is required to activate the C2 atom of the wobble base.</text>
</comment>
<evidence type="ECO:0000256" key="4">
    <source>
        <dbReference type="ARBA" id="ARBA00022555"/>
    </source>
</evidence>
<dbReference type="GO" id="GO:0005524">
    <property type="term" value="F:ATP binding"/>
    <property type="evidence" value="ECO:0007669"/>
    <property type="project" value="UniProtKB-KW"/>
</dbReference>
<dbReference type="InterPro" id="IPR014729">
    <property type="entry name" value="Rossmann-like_a/b/a_fold"/>
</dbReference>
<keyword evidence="8" id="KW-0067">ATP-binding</keyword>
<evidence type="ECO:0000256" key="6">
    <source>
        <dbReference type="ARBA" id="ARBA00022694"/>
    </source>
</evidence>
<dbReference type="GO" id="GO:0005739">
    <property type="term" value="C:mitochondrion"/>
    <property type="evidence" value="ECO:0007669"/>
    <property type="project" value="TreeGrafter"/>
</dbReference>
<keyword evidence="14" id="KW-1185">Reference proteome</keyword>
<comment type="similarity">
    <text evidence="2">Belongs to the MnmA/TRMU family.</text>
</comment>
<dbReference type="PANTHER" id="PTHR11933">
    <property type="entry name" value="TRNA 5-METHYLAMINOMETHYL-2-THIOURIDYLATE -METHYLTRANSFERASE"/>
    <property type="match status" value="1"/>
</dbReference>
<evidence type="ECO:0000256" key="11">
    <source>
        <dbReference type="ARBA" id="ARBA00049564"/>
    </source>
</evidence>
<evidence type="ECO:0000256" key="5">
    <source>
        <dbReference type="ARBA" id="ARBA00022679"/>
    </source>
</evidence>
<comment type="catalytic activity">
    <reaction evidence="11">
        <text>5-taurinomethyluridine(34) in tRNA + S-sulfanyl-L-cysteinyl-[protein] + AH2 + ATP = 5-taurinomethyl-2-thiouridine(34) in tRNA + L-cysteinyl-[protein] + A + AMP + diphosphate + H(+)</text>
        <dbReference type="Rhea" id="RHEA:47040"/>
        <dbReference type="Rhea" id="RHEA-COMP:10131"/>
        <dbReference type="Rhea" id="RHEA-COMP:11726"/>
        <dbReference type="Rhea" id="RHEA-COMP:11732"/>
        <dbReference type="Rhea" id="RHEA-COMP:11733"/>
        <dbReference type="ChEBI" id="CHEBI:13193"/>
        <dbReference type="ChEBI" id="CHEBI:15378"/>
        <dbReference type="ChEBI" id="CHEBI:17499"/>
        <dbReference type="ChEBI" id="CHEBI:29950"/>
        <dbReference type="ChEBI" id="CHEBI:30616"/>
        <dbReference type="ChEBI" id="CHEBI:33019"/>
        <dbReference type="ChEBI" id="CHEBI:61963"/>
        <dbReference type="ChEBI" id="CHEBI:87171"/>
        <dbReference type="ChEBI" id="CHEBI:87172"/>
        <dbReference type="ChEBI" id="CHEBI:456215"/>
        <dbReference type="EC" id="2.8.1.14"/>
    </reaction>
</comment>
<dbReference type="InterPro" id="IPR004506">
    <property type="entry name" value="MnmA-like"/>
</dbReference>
<keyword evidence="6" id="KW-0819">tRNA processing</keyword>
<feature type="domain" description="tRNA-specific 2-thiouridylase MnmA-like central" evidence="13">
    <location>
        <begin position="216"/>
        <end position="275"/>
    </location>
</feature>
<dbReference type="AlphaFoldDB" id="A0A1S3J9M4"/>
<dbReference type="Proteomes" id="UP000085678">
    <property type="component" value="Unplaced"/>
</dbReference>
<dbReference type="PANTHER" id="PTHR11933:SF5">
    <property type="entry name" value="MITOCHONDRIAL TRNA-SPECIFIC 2-THIOURIDYLASE 1"/>
    <property type="match status" value="1"/>
</dbReference>
<evidence type="ECO:0000256" key="2">
    <source>
        <dbReference type="ARBA" id="ARBA00006191"/>
    </source>
</evidence>
<dbReference type="Gene3D" id="3.40.50.620">
    <property type="entry name" value="HUPs"/>
    <property type="match status" value="1"/>
</dbReference>
<keyword evidence="5" id="KW-0808">Transferase</keyword>
<proteinExistence type="inferred from homology"/>
<sequence>MLRSTKHIVCALSGGLDSAVAAFLLKSKGFTVSGVHLVSDDPSGEFKDKPEEAAENAHRVCKQLGIPLQEVHLTKEYWDKVFRETTKGNQNLGLTSLDAVCNKHITFGTLISHVLNDIKAHGFATGHGARLTQDIIRNNVDPARGVKLLRASEQLKDQTYSLSQVSQRALQKTVFPVGELPALVVRDIAVQNGLDTIVKKGEDSSLCSYGRSSFQRFVKEHKLPKPGRYVDLETSQTVGEHDGAVSWTVGQQVHIQGHNEEMYVAEVLTDVDSNTCDIMVVSNQDHPALFAQTFFTRLPHWIHEIPFKLVETEMLDCEYQQNHGGQLRKCTMTLASSNSYCGHDYLIVSCPDSVKGITPGQHVAFYKGEECLGSAQILRPGPSVYAMTYGTERRKKVEENTFYQKWFSKIF</sequence>
<feature type="domain" description="tRNA-specific 2-thiouridylase MnmA-like C-terminal" evidence="12">
    <location>
        <begin position="294"/>
        <end position="377"/>
    </location>
</feature>
<evidence type="ECO:0000256" key="10">
    <source>
        <dbReference type="ARBA" id="ARBA00023157"/>
    </source>
</evidence>
<keyword evidence="7" id="KW-0547">Nucleotide-binding</keyword>
<protein>
    <recommendedName>
        <fullName evidence="3">tRNA-5-taurinomethyluridine 2-sulfurtransferase</fullName>
        <ecNumber evidence="3">2.8.1.14</ecNumber>
    </recommendedName>
</protein>
<dbReference type="GO" id="GO:0061708">
    <property type="term" value="F:tRNA-5-taurinomethyluridine 2-sulfurtransferase"/>
    <property type="evidence" value="ECO:0007669"/>
    <property type="project" value="UniProtKB-EC"/>
</dbReference>
<evidence type="ECO:0000259" key="13">
    <source>
        <dbReference type="Pfam" id="PF20259"/>
    </source>
</evidence>
<dbReference type="SUPFAM" id="SSF52402">
    <property type="entry name" value="Adenine nucleotide alpha hydrolases-like"/>
    <property type="match status" value="1"/>
</dbReference>
<evidence type="ECO:0000256" key="7">
    <source>
        <dbReference type="ARBA" id="ARBA00022741"/>
    </source>
</evidence>
<organism evidence="14 15">
    <name type="scientific">Lingula anatina</name>
    <name type="common">Brachiopod</name>
    <name type="synonym">Lingula unguis</name>
    <dbReference type="NCBI Taxonomy" id="7574"/>
    <lineage>
        <taxon>Eukaryota</taxon>
        <taxon>Metazoa</taxon>
        <taxon>Spiralia</taxon>
        <taxon>Lophotrochozoa</taxon>
        <taxon>Brachiopoda</taxon>
        <taxon>Linguliformea</taxon>
        <taxon>Lingulata</taxon>
        <taxon>Lingulida</taxon>
        <taxon>Linguloidea</taxon>
        <taxon>Lingulidae</taxon>
        <taxon>Lingula</taxon>
    </lineage>
</organism>
<accession>A0A1S3J9M4</accession>
<keyword evidence="10" id="KW-1015">Disulfide bond</keyword>
<dbReference type="Gene3D" id="2.40.30.10">
    <property type="entry name" value="Translation factors"/>
    <property type="match status" value="1"/>
</dbReference>
<keyword evidence="9" id="KW-0694">RNA-binding</keyword>
<dbReference type="InterPro" id="IPR046885">
    <property type="entry name" value="MnmA-like_C"/>
</dbReference>
<dbReference type="KEGG" id="lak:106171341"/>
<evidence type="ECO:0000256" key="3">
    <source>
        <dbReference type="ARBA" id="ARBA00011953"/>
    </source>
</evidence>
<dbReference type="Pfam" id="PF20259">
    <property type="entry name" value="tRNA_Me_trans_M"/>
    <property type="match status" value="1"/>
</dbReference>
<dbReference type="InterPro" id="IPR046884">
    <property type="entry name" value="MnmA-like_central"/>
</dbReference>
<dbReference type="CDD" id="cd01998">
    <property type="entry name" value="MnmA_TRMU-like"/>
    <property type="match status" value="1"/>
</dbReference>
<dbReference type="InterPro" id="IPR023382">
    <property type="entry name" value="MnmA-like_central_sf"/>
</dbReference>
<keyword evidence="4" id="KW-0820">tRNA-binding</keyword>
<dbReference type="GO" id="GO:0002143">
    <property type="term" value="P:tRNA wobble position uridine thiolation"/>
    <property type="evidence" value="ECO:0007669"/>
    <property type="project" value="TreeGrafter"/>
</dbReference>
<dbReference type="STRING" id="7574.A0A1S3J9M4"/>